<dbReference type="PANTHER" id="PTHR31060">
    <property type="entry name" value="OSJNBA0011J08.25 PROTEIN-RELATED"/>
    <property type="match status" value="1"/>
</dbReference>
<dbReference type="PANTHER" id="PTHR31060:SF37">
    <property type="entry name" value="BTB DOMAIN-CONTAINING PROTEIN"/>
    <property type="match status" value="1"/>
</dbReference>
<feature type="domain" description="BTB" evidence="2">
    <location>
        <begin position="25"/>
        <end position="103"/>
    </location>
</feature>
<name>A0AA38GGS9_TAXCH</name>
<proteinExistence type="predicted"/>
<evidence type="ECO:0000259" key="2">
    <source>
        <dbReference type="PROSITE" id="PS50097"/>
    </source>
</evidence>
<dbReference type="Proteomes" id="UP000824469">
    <property type="component" value="Unassembled WGS sequence"/>
</dbReference>
<dbReference type="PROSITE" id="PS50097">
    <property type="entry name" value="BTB"/>
    <property type="match status" value="1"/>
</dbReference>
<comment type="caution">
    <text evidence="3">The sequence shown here is derived from an EMBL/GenBank/DDBJ whole genome shotgun (WGS) entry which is preliminary data.</text>
</comment>
<feature type="non-terminal residue" evidence="3">
    <location>
        <position position="134"/>
    </location>
</feature>
<dbReference type="EMBL" id="JAHRHJ020000003">
    <property type="protein sequence ID" value="KAH9321737.1"/>
    <property type="molecule type" value="Genomic_DNA"/>
</dbReference>
<dbReference type="AlphaFoldDB" id="A0AA38GGS9"/>
<evidence type="ECO:0000313" key="4">
    <source>
        <dbReference type="Proteomes" id="UP000824469"/>
    </source>
</evidence>
<dbReference type="Gene3D" id="3.30.710.10">
    <property type="entry name" value="Potassium Channel Kv1.1, Chain A"/>
    <property type="match status" value="1"/>
</dbReference>
<sequence length="134" mass="15440">RGEEHMCKYVSLMAMHQLYGNQATADVKLRLKYLDGSAYEGNPIHLHSSLLKEKSEYFKALLSDRWSSSAENLMEMTVNSGKKAESYLKCIQMLYRSKNQRHRLLSNISESLEILSVADEWLLEEASEACLEYL</sequence>
<protein>
    <recommendedName>
        <fullName evidence="2">BTB domain-containing protein</fullName>
    </recommendedName>
</protein>
<dbReference type="InterPro" id="IPR000210">
    <property type="entry name" value="BTB/POZ_dom"/>
</dbReference>
<evidence type="ECO:0000313" key="3">
    <source>
        <dbReference type="EMBL" id="KAH9321737.1"/>
    </source>
</evidence>
<dbReference type="InterPro" id="IPR011333">
    <property type="entry name" value="SKP1/BTB/POZ_sf"/>
</dbReference>
<dbReference type="InterPro" id="IPR038920">
    <property type="entry name" value="At3g05675-like"/>
</dbReference>
<reference evidence="3 4" key="1">
    <citation type="journal article" date="2021" name="Nat. Plants">
        <title>The Taxus genome provides insights into paclitaxel biosynthesis.</title>
        <authorList>
            <person name="Xiong X."/>
            <person name="Gou J."/>
            <person name="Liao Q."/>
            <person name="Li Y."/>
            <person name="Zhou Q."/>
            <person name="Bi G."/>
            <person name="Li C."/>
            <person name="Du R."/>
            <person name="Wang X."/>
            <person name="Sun T."/>
            <person name="Guo L."/>
            <person name="Liang H."/>
            <person name="Lu P."/>
            <person name="Wu Y."/>
            <person name="Zhang Z."/>
            <person name="Ro D.K."/>
            <person name="Shang Y."/>
            <person name="Huang S."/>
            <person name="Yan J."/>
        </authorList>
    </citation>
    <scope>NUCLEOTIDE SEQUENCE [LARGE SCALE GENOMIC DNA]</scope>
    <source>
        <strain evidence="3">Ta-2019</strain>
    </source>
</reference>
<dbReference type="SUPFAM" id="SSF54695">
    <property type="entry name" value="POZ domain"/>
    <property type="match status" value="1"/>
</dbReference>
<comment type="pathway">
    <text evidence="1">Protein modification; protein ubiquitination.</text>
</comment>
<keyword evidence="4" id="KW-1185">Reference proteome</keyword>
<evidence type="ECO:0000256" key="1">
    <source>
        <dbReference type="ARBA" id="ARBA00004906"/>
    </source>
</evidence>
<gene>
    <name evidence="3" type="ORF">KI387_016376</name>
</gene>
<dbReference type="Pfam" id="PF00651">
    <property type="entry name" value="BTB"/>
    <property type="match status" value="1"/>
</dbReference>
<organism evidence="3 4">
    <name type="scientific">Taxus chinensis</name>
    <name type="common">Chinese yew</name>
    <name type="synonym">Taxus wallichiana var. chinensis</name>
    <dbReference type="NCBI Taxonomy" id="29808"/>
    <lineage>
        <taxon>Eukaryota</taxon>
        <taxon>Viridiplantae</taxon>
        <taxon>Streptophyta</taxon>
        <taxon>Embryophyta</taxon>
        <taxon>Tracheophyta</taxon>
        <taxon>Spermatophyta</taxon>
        <taxon>Pinopsida</taxon>
        <taxon>Pinidae</taxon>
        <taxon>Conifers II</taxon>
        <taxon>Cupressales</taxon>
        <taxon>Taxaceae</taxon>
        <taxon>Taxus</taxon>
    </lineage>
</organism>
<accession>A0AA38GGS9</accession>